<feature type="transmembrane region" description="Helical" evidence="1">
    <location>
        <begin position="28"/>
        <end position="51"/>
    </location>
</feature>
<dbReference type="Gene3D" id="1.20.144.10">
    <property type="entry name" value="Phosphatidic acid phosphatase type 2/haloperoxidase"/>
    <property type="match status" value="2"/>
</dbReference>
<organism evidence="3 4">
    <name type="scientific">Rhodococcus olei</name>
    <dbReference type="NCBI Taxonomy" id="2161675"/>
    <lineage>
        <taxon>Bacteria</taxon>
        <taxon>Bacillati</taxon>
        <taxon>Actinomycetota</taxon>
        <taxon>Actinomycetes</taxon>
        <taxon>Mycobacteriales</taxon>
        <taxon>Nocardiaceae</taxon>
        <taxon>Rhodococcus</taxon>
    </lineage>
</organism>
<comment type="caution">
    <text evidence="3">The sequence shown here is derived from an EMBL/GenBank/DDBJ whole genome shotgun (WGS) entry which is preliminary data.</text>
</comment>
<name>A0ABP8PQ70_9NOCA</name>
<dbReference type="PANTHER" id="PTHR14969:SF13">
    <property type="entry name" value="AT30094P"/>
    <property type="match status" value="1"/>
</dbReference>
<dbReference type="EMBL" id="BAABFB010000075">
    <property type="protein sequence ID" value="GAA4489318.1"/>
    <property type="molecule type" value="Genomic_DNA"/>
</dbReference>
<dbReference type="InterPro" id="IPR000326">
    <property type="entry name" value="PAP2/HPO"/>
</dbReference>
<evidence type="ECO:0000313" key="4">
    <source>
        <dbReference type="Proteomes" id="UP001501183"/>
    </source>
</evidence>
<dbReference type="CDD" id="cd03392">
    <property type="entry name" value="PAP2_like_2"/>
    <property type="match status" value="1"/>
</dbReference>
<keyword evidence="1" id="KW-0472">Membrane</keyword>
<gene>
    <name evidence="3" type="ORF">GCM10023094_50690</name>
</gene>
<dbReference type="Pfam" id="PF01569">
    <property type="entry name" value="PAP2"/>
    <property type="match status" value="1"/>
</dbReference>
<accession>A0ABP8PQ70</accession>
<dbReference type="PANTHER" id="PTHR14969">
    <property type="entry name" value="SPHINGOSINE-1-PHOSPHATE PHOSPHOHYDROLASE"/>
    <property type="match status" value="1"/>
</dbReference>
<evidence type="ECO:0000256" key="1">
    <source>
        <dbReference type="SAM" id="Phobius"/>
    </source>
</evidence>
<protein>
    <recommendedName>
        <fullName evidence="2">Phosphatidic acid phosphatase type 2/haloperoxidase domain-containing protein</fullName>
    </recommendedName>
</protein>
<keyword evidence="4" id="KW-1185">Reference proteome</keyword>
<evidence type="ECO:0000259" key="2">
    <source>
        <dbReference type="SMART" id="SM00014"/>
    </source>
</evidence>
<evidence type="ECO:0000313" key="3">
    <source>
        <dbReference type="EMBL" id="GAA4489318.1"/>
    </source>
</evidence>
<dbReference type="Proteomes" id="UP001501183">
    <property type="component" value="Unassembled WGS sequence"/>
</dbReference>
<keyword evidence="1" id="KW-1133">Transmembrane helix</keyword>
<proteinExistence type="predicted"/>
<feature type="transmembrane region" description="Helical" evidence="1">
    <location>
        <begin position="127"/>
        <end position="148"/>
    </location>
</feature>
<feature type="transmembrane region" description="Helical" evidence="1">
    <location>
        <begin position="99"/>
        <end position="120"/>
    </location>
</feature>
<dbReference type="SUPFAM" id="SSF48317">
    <property type="entry name" value="Acid phosphatase/Vanadium-dependent haloperoxidase"/>
    <property type="match status" value="1"/>
</dbReference>
<sequence>MAGDSFDQSVLDRMVQWRTPWLTDVVTVVTHLGDTVVATVITTAVVIALWVRRRPVEAVMVAGAMVSGFLLMSGLKLVFGRERPPYPERLVDEATHSFPSGHAMMSAILVCVLGAAVVRVTGRRGPVLFGALALWTLAIGLSRVYLGAHWFTDVVAGWLLGAGWAALWIWGAARVGDRPAREDEANSGESRTDPGGTL</sequence>
<feature type="transmembrane region" description="Helical" evidence="1">
    <location>
        <begin position="58"/>
        <end position="79"/>
    </location>
</feature>
<dbReference type="SMART" id="SM00014">
    <property type="entry name" value="acidPPc"/>
    <property type="match status" value="1"/>
</dbReference>
<reference evidence="4" key="1">
    <citation type="journal article" date="2019" name="Int. J. Syst. Evol. Microbiol.">
        <title>The Global Catalogue of Microorganisms (GCM) 10K type strain sequencing project: providing services to taxonomists for standard genome sequencing and annotation.</title>
        <authorList>
            <consortium name="The Broad Institute Genomics Platform"/>
            <consortium name="The Broad Institute Genome Sequencing Center for Infectious Disease"/>
            <person name="Wu L."/>
            <person name="Ma J."/>
        </authorList>
    </citation>
    <scope>NUCLEOTIDE SEQUENCE [LARGE SCALE GENOMIC DNA]</scope>
    <source>
        <strain evidence="4">JCM 32206</strain>
    </source>
</reference>
<dbReference type="InterPro" id="IPR036938">
    <property type="entry name" value="PAP2/HPO_sf"/>
</dbReference>
<dbReference type="RefSeq" id="WP_345352215.1">
    <property type="nucleotide sequence ID" value="NZ_BAABFB010000075.1"/>
</dbReference>
<feature type="domain" description="Phosphatidic acid phosphatase type 2/haloperoxidase" evidence="2">
    <location>
        <begin position="57"/>
        <end position="169"/>
    </location>
</feature>
<feature type="transmembrane region" description="Helical" evidence="1">
    <location>
        <begin position="154"/>
        <end position="173"/>
    </location>
</feature>
<keyword evidence="1" id="KW-0812">Transmembrane</keyword>